<name>A0A7M1UTH3_9CREN</name>
<dbReference type="AlphaFoldDB" id="A0A7M1UTH3"/>
<dbReference type="EMBL" id="CP063144">
    <property type="protein sequence ID" value="QOR94853.1"/>
    <property type="molecule type" value="Genomic_DNA"/>
</dbReference>
<sequence length="101" mass="10910">MEACLMVGNNIMVVAVGNGRVSSLASSEKLIVYDMDTKKILAELPSPGINVDLLEDLLEEYDASILVSTSVPEEPALAIEEGGVKIHIVKPVKLEEFLENI</sequence>
<dbReference type="RefSeq" id="WP_193436649.1">
    <property type="nucleotide sequence ID" value="NZ_CP063144.1"/>
</dbReference>
<dbReference type="KEGG" id="tcs:IMZ38_02745"/>
<dbReference type="OrthoDB" id="375878at2157"/>
<evidence type="ECO:0000313" key="2">
    <source>
        <dbReference type="Proteomes" id="UP000593766"/>
    </source>
</evidence>
<keyword evidence="2" id="KW-1185">Reference proteome</keyword>
<organism evidence="1 2">
    <name type="scientific">Thermosphaera chiliense</name>
    <dbReference type="NCBI Taxonomy" id="3402707"/>
    <lineage>
        <taxon>Archaea</taxon>
        <taxon>Thermoproteota</taxon>
        <taxon>Thermoprotei</taxon>
        <taxon>Desulfurococcales</taxon>
        <taxon>Desulfurococcaceae</taxon>
        <taxon>Thermosphaera</taxon>
    </lineage>
</organism>
<evidence type="ECO:0000313" key="1">
    <source>
        <dbReference type="EMBL" id="QOR94853.1"/>
    </source>
</evidence>
<gene>
    <name evidence="1" type="ORF">IMZ38_02745</name>
</gene>
<dbReference type="Proteomes" id="UP000593766">
    <property type="component" value="Chromosome"/>
</dbReference>
<reference evidence="1 2" key="1">
    <citation type="submission" date="2020-10" db="EMBL/GenBank/DDBJ databases">
        <title>Complete genome sequence of Thermosphaera aggregans strain 3507.</title>
        <authorList>
            <person name="Zayulina K.S."/>
            <person name="Elcheninov A.G."/>
            <person name="Toshchakov S.V."/>
            <person name="Kublanov I.V."/>
            <person name="Kochetkova T.V."/>
        </authorList>
    </citation>
    <scope>NUCLEOTIDE SEQUENCE [LARGE SCALE GENOMIC DNA]</scope>
    <source>
        <strain evidence="1 2">3507</strain>
    </source>
</reference>
<proteinExistence type="predicted"/>
<dbReference type="GeneID" id="59454301"/>
<accession>A0A7M1UTH3</accession>
<protein>
    <submittedName>
        <fullName evidence="1">Uncharacterized protein</fullName>
    </submittedName>
</protein>